<evidence type="ECO:0000313" key="7">
    <source>
        <dbReference type="Proteomes" id="UP000005139"/>
    </source>
</evidence>
<name>A1HTW5_9FIRM</name>
<protein>
    <submittedName>
        <fullName evidence="6">Response regulator receiver protein</fullName>
    </submittedName>
</protein>
<dbReference type="Pfam" id="PF00072">
    <property type="entry name" value="Response_reg"/>
    <property type="match status" value="1"/>
</dbReference>
<comment type="caution">
    <text evidence="6">The sequence shown here is derived from an EMBL/GenBank/DDBJ whole genome shotgun (WGS) entry which is preliminary data.</text>
</comment>
<feature type="modified residue" description="4-aspartylphosphate" evidence="4">
    <location>
        <position position="60"/>
    </location>
</feature>
<reference evidence="6 7" key="2">
    <citation type="submission" date="2007-01" db="EMBL/GenBank/DDBJ databases">
        <title>Sequencing of the draft genome and assembly of Thermosinus carboxydivorans Nor1.</title>
        <authorList>
            <consortium name="US DOE Joint Genome Institute (JGI-PGF)"/>
            <person name="Copeland A."/>
            <person name="Lucas S."/>
            <person name="Lapidus A."/>
            <person name="Barry K."/>
            <person name="Glavina del Rio T."/>
            <person name="Dalin E."/>
            <person name="Tice H."/>
            <person name="Bruce D."/>
            <person name="Pitluck S."/>
            <person name="Richardson P."/>
        </authorList>
    </citation>
    <scope>NUCLEOTIDE SEQUENCE [LARGE SCALE GENOMIC DNA]</scope>
    <source>
        <strain evidence="6 7">Nor1</strain>
    </source>
</reference>
<accession>A1HTW5</accession>
<dbReference type="AlphaFoldDB" id="A1HTW5"/>
<dbReference type="GO" id="GO:0000976">
    <property type="term" value="F:transcription cis-regulatory region binding"/>
    <property type="evidence" value="ECO:0007669"/>
    <property type="project" value="TreeGrafter"/>
</dbReference>
<evidence type="ECO:0000256" key="1">
    <source>
        <dbReference type="ARBA" id="ARBA00023015"/>
    </source>
</evidence>
<keyword evidence="1" id="KW-0805">Transcription regulation</keyword>
<dbReference type="eggNOG" id="COG3279">
    <property type="taxonomic scope" value="Bacteria"/>
</dbReference>
<dbReference type="GO" id="GO:0032993">
    <property type="term" value="C:protein-DNA complex"/>
    <property type="evidence" value="ECO:0007669"/>
    <property type="project" value="TreeGrafter"/>
</dbReference>
<dbReference type="InterPro" id="IPR039420">
    <property type="entry name" value="WalR-like"/>
</dbReference>
<keyword evidence="3" id="KW-0804">Transcription</keyword>
<dbReference type="EMBL" id="AAWL01000029">
    <property type="protein sequence ID" value="EAX46541.1"/>
    <property type="molecule type" value="Genomic_DNA"/>
</dbReference>
<dbReference type="PANTHER" id="PTHR48111">
    <property type="entry name" value="REGULATOR OF RPOS"/>
    <property type="match status" value="1"/>
</dbReference>
<evidence type="ECO:0000256" key="4">
    <source>
        <dbReference type="PROSITE-ProRule" id="PRU00169"/>
    </source>
</evidence>
<dbReference type="SUPFAM" id="SSF52172">
    <property type="entry name" value="CheY-like"/>
    <property type="match status" value="1"/>
</dbReference>
<dbReference type="RefSeq" id="WP_007290468.1">
    <property type="nucleotide sequence ID" value="NZ_AAWL01000029.1"/>
</dbReference>
<dbReference type="SMART" id="SM00448">
    <property type="entry name" value="REC"/>
    <property type="match status" value="1"/>
</dbReference>
<organism evidence="6 7">
    <name type="scientific">Thermosinus carboxydivorans Nor1</name>
    <dbReference type="NCBI Taxonomy" id="401526"/>
    <lineage>
        <taxon>Bacteria</taxon>
        <taxon>Bacillati</taxon>
        <taxon>Bacillota</taxon>
        <taxon>Negativicutes</taxon>
        <taxon>Selenomonadales</taxon>
        <taxon>Sporomusaceae</taxon>
        <taxon>Thermosinus</taxon>
    </lineage>
</organism>
<evidence type="ECO:0000259" key="5">
    <source>
        <dbReference type="PROSITE" id="PS50110"/>
    </source>
</evidence>
<dbReference type="GO" id="GO:0000156">
    <property type="term" value="F:phosphorelay response regulator activity"/>
    <property type="evidence" value="ECO:0007669"/>
    <property type="project" value="TreeGrafter"/>
</dbReference>
<dbReference type="GO" id="GO:0006355">
    <property type="term" value="P:regulation of DNA-templated transcription"/>
    <property type="evidence" value="ECO:0007669"/>
    <property type="project" value="TreeGrafter"/>
</dbReference>
<reference evidence="6 7" key="1">
    <citation type="submission" date="2007-01" db="EMBL/GenBank/DDBJ databases">
        <title>Annotation of the draft genome assembly of Thermosinus carboxydivorans Nor1.</title>
        <authorList>
            <consortium name="US DOE Joint Genome Institute (JGI-ORNL)"/>
            <person name="Larimer F."/>
            <person name="Land M."/>
            <person name="Hauser L."/>
        </authorList>
    </citation>
    <scope>NUCLEOTIDE SEQUENCE [LARGE SCALE GENOMIC DNA]</scope>
    <source>
        <strain evidence="6 7">Nor1</strain>
    </source>
</reference>
<keyword evidence="7" id="KW-1185">Reference proteome</keyword>
<dbReference type="GO" id="GO:0005829">
    <property type="term" value="C:cytosol"/>
    <property type="evidence" value="ECO:0007669"/>
    <property type="project" value="TreeGrafter"/>
</dbReference>
<evidence type="ECO:0000256" key="3">
    <source>
        <dbReference type="ARBA" id="ARBA00023163"/>
    </source>
</evidence>
<keyword evidence="4" id="KW-0597">Phosphoprotein</keyword>
<dbReference type="OrthoDB" id="9809318at2"/>
<gene>
    <name evidence="6" type="ORF">TcarDRAFT_0219</name>
</gene>
<dbReference type="InterPro" id="IPR011006">
    <property type="entry name" value="CheY-like_superfamily"/>
</dbReference>
<keyword evidence="2" id="KW-0238">DNA-binding</keyword>
<dbReference type="PROSITE" id="PS50110">
    <property type="entry name" value="RESPONSE_REGULATORY"/>
    <property type="match status" value="1"/>
</dbReference>
<sequence length="215" mass="24418">MNEGNRPIRVMIVDDEEPARNEIRYLLERFSDIVVVAEAESGKQALRAITRTQPHLLFLDIEMPGMNGIDLASRIIEAGISPFLVFATAHEEFAVKAFDVNATDYLLKPFSQERLEKCINRVRGLLVTRMTMAVQTPAHSRKETEYALCTKQRLAVEYNGKMIILNVDDIIMACCNDGQVVIHTREKAIHAISRCRNCRQNLRNSSFSAVIVLIW</sequence>
<proteinExistence type="predicted"/>
<dbReference type="Gene3D" id="3.40.50.2300">
    <property type="match status" value="1"/>
</dbReference>
<dbReference type="InterPro" id="IPR001789">
    <property type="entry name" value="Sig_transdc_resp-reg_receiver"/>
</dbReference>
<evidence type="ECO:0000256" key="2">
    <source>
        <dbReference type="ARBA" id="ARBA00023125"/>
    </source>
</evidence>
<dbReference type="CDD" id="cd17532">
    <property type="entry name" value="REC_LytTR_AlgR-like"/>
    <property type="match status" value="1"/>
</dbReference>
<feature type="domain" description="Response regulatory" evidence="5">
    <location>
        <begin position="9"/>
        <end position="123"/>
    </location>
</feature>
<dbReference type="PANTHER" id="PTHR48111:SF69">
    <property type="entry name" value="RESPONSE REGULATOR RECEIVER"/>
    <property type="match status" value="1"/>
</dbReference>
<dbReference type="Proteomes" id="UP000005139">
    <property type="component" value="Unassembled WGS sequence"/>
</dbReference>
<evidence type="ECO:0000313" key="6">
    <source>
        <dbReference type="EMBL" id="EAX46541.1"/>
    </source>
</evidence>